<name>A0A2L0UF04_9MICC</name>
<dbReference type="Proteomes" id="UP000239187">
    <property type="component" value="Chromosome"/>
</dbReference>
<dbReference type="InterPro" id="IPR046348">
    <property type="entry name" value="SIS_dom_sf"/>
</dbReference>
<protein>
    <submittedName>
        <fullName evidence="2">Silent information regulator protein Sir2</fullName>
    </submittedName>
</protein>
<sequence>MLKFDEDQFLTRAQSFLALQPRIEEIVGGLSDVDAVFLIGSGGTYAAMWPYEHLLRRNTTVPVRSAIAAELVLSGDALLNERSVAVFASASGTTEDVIACIEFCRARGVRTIGFTGIAESPIAQAVDHALITEPDAWPFDLGLLLLTTRFLSERGEFAGYDKLVDQLRAVPQALVGVARQAEPLAEAFAERHRETDFHFVVGSGNLWGHAYLYSMCILEEMQWLHTTRVHGAEFFHGSLELIEPDTSVLLFVGEDETRPLMERVVAFSEKYSQATTVLDTADYPLEGIDDEFRGLLGPLVMDTITSRISKHLEKQRDHSLDLRRYYRVVEY</sequence>
<dbReference type="InterPro" id="IPR001347">
    <property type="entry name" value="SIS_dom"/>
</dbReference>
<dbReference type="AlphaFoldDB" id="A0A2L0UF04"/>
<dbReference type="EMBL" id="CP024915">
    <property type="protein sequence ID" value="AUZ87821.1"/>
    <property type="molecule type" value="Genomic_DNA"/>
</dbReference>
<dbReference type="CDD" id="cd05710">
    <property type="entry name" value="SIS_1"/>
    <property type="match status" value="1"/>
</dbReference>
<evidence type="ECO:0000313" key="2">
    <source>
        <dbReference type="EMBL" id="AUZ87821.1"/>
    </source>
</evidence>
<evidence type="ECO:0000313" key="3">
    <source>
        <dbReference type="Proteomes" id="UP000239187"/>
    </source>
</evidence>
<feature type="domain" description="SIS" evidence="1">
    <location>
        <begin position="26"/>
        <end position="156"/>
    </location>
</feature>
<reference evidence="2 3" key="1">
    <citation type="submission" date="2017-11" db="EMBL/GenBank/DDBJ databases">
        <title>Draft genome of Arthrobacter agilis strain UMCV2, a plant growth-promoting rhizobacterium and biocontrol capacity of phytopathogenic fungi.</title>
        <authorList>
            <person name="Martinez-Camara R."/>
            <person name="Santoyo G."/>
            <person name="Moreno-Hagelsieb G."/>
            <person name="Valencia-Cantero E."/>
        </authorList>
    </citation>
    <scope>NUCLEOTIDE SEQUENCE [LARGE SCALE GENOMIC DNA]</scope>
    <source>
        <strain evidence="2 3">UMCV2</strain>
    </source>
</reference>
<organism evidence="2 3">
    <name type="scientific">Arthrobacter agilis</name>
    <dbReference type="NCBI Taxonomy" id="37921"/>
    <lineage>
        <taxon>Bacteria</taxon>
        <taxon>Bacillati</taxon>
        <taxon>Actinomycetota</taxon>
        <taxon>Actinomycetes</taxon>
        <taxon>Micrococcales</taxon>
        <taxon>Micrococcaceae</taxon>
        <taxon>Arthrobacter</taxon>
    </lineage>
</organism>
<dbReference type="Gene3D" id="3.40.50.10490">
    <property type="entry name" value="Glucose-6-phosphate isomerase like protein, domain 1"/>
    <property type="match status" value="2"/>
</dbReference>
<dbReference type="GO" id="GO:0006002">
    <property type="term" value="P:fructose 6-phosphate metabolic process"/>
    <property type="evidence" value="ECO:0007669"/>
    <property type="project" value="TreeGrafter"/>
</dbReference>
<gene>
    <name evidence="2" type="ORF">CVO76_09395</name>
</gene>
<dbReference type="GO" id="GO:0006487">
    <property type="term" value="P:protein N-linked glycosylation"/>
    <property type="evidence" value="ECO:0007669"/>
    <property type="project" value="TreeGrafter"/>
</dbReference>
<dbReference type="PANTHER" id="PTHR10937">
    <property type="entry name" value="GLUCOSAMINE--FRUCTOSE-6-PHOSPHATE AMINOTRANSFERASE, ISOMERIZING"/>
    <property type="match status" value="1"/>
</dbReference>
<dbReference type="Pfam" id="PF01380">
    <property type="entry name" value="SIS"/>
    <property type="match status" value="1"/>
</dbReference>
<accession>A0A2L0UF04</accession>
<proteinExistence type="predicted"/>
<dbReference type="RefSeq" id="WP_208739063.1">
    <property type="nucleotide sequence ID" value="NZ_CP024915.1"/>
</dbReference>
<evidence type="ECO:0000259" key="1">
    <source>
        <dbReference type="PROSITE" id="PS51464"/>
    </source>
</evidence>
<dbReference type="GO" id="GO:0097367">
    <property type="term" value="F:carbohydrate derivative binding"/>
    <property type="evidence" value="ECO:0007669"/>
    <property type="project" value="InterPro"/>
</dbReference>
<dbReference type="GO" id="GO:0006047">
    <property type="term" value="P:UDP-N-acetylglucosamine metabolic process"/>
    <property type="evidence" value="ECO:0007669"/>
    <property type="project" value="TreeGrafter"/>
</dbReference>
<dbReference type="InterPro" id="IPR035488">
    <property type="entry name" value="FrlB_SIS"/>
</dbReference>
<dbReference type="PROSITE" id="PS51464">
    <property type="entry name" value="SIS"/>
    <property type="match status" value="1"/>
</dbReference>
<dbReference type="InterPro" id="IPR024713">
    <property type="entry name" value="Fructosamine_deglycase_FrlB"/>
</dbReference>
<dbReference type="GO" id="GO:0004360">
    <property type="term" value="F:glutamine-fructose-6-phosphate transaminase (isomerizing) activity"/>
    <property type="evidence" value="ECO:0007669"/>
    <property type="project" value="TreeGrafter"/>
</dbReference>
<dbReference type="SUPFAM" id="SSF53697">
    <property type="entry name" value="SIS domain"/>
    <property type="match status" value="1"/>
</dbReference>
<dbReference type="PIRSF" id="PIRSF009290">
    <property type="entry name" value="FrlB"/>
    <property type="match status" value="1"/>
</dbReference>
<dbReference type="PANTHER" id="PTHR10937:SF14">
    <property type="entry name" value="FRUCTOSELYSINE 6-PHOSPHATE DEGLYCASE"/>
    <property type="match status" value="1"/>
</dbReference>